<keyword evidence="13" id="KW-1185">Reference proteome</keyword>
<dbReference type="SUPFAM" id="SSF81452">
    <property type="entry name" value="Cytochrome c oxidase subunit III-like"/>
    <property type="match status" value="1"/>
</dbReference>
<evidence type="ECO:0000256" key="10">
    <source>
        <dbReference type="SAM" id="Phobius"/>
    </source>
</evidence>
<feature type="domain" description="Heme-copper oxidase subunit III family profile" evidence="11">
    <location>
        <begin position="24"/>
        <end position="196"/>
    </location>
</feature>
<comment type="similarity">
    <text evidence="2 9">Belongs to the cytochrome c oxidase subunit 3 family.</text>
</comment>
<dbReference type="Pfam" id="PF00510">
    <property type="entry name" value="COX3"/>
    <property type="match status" value="1"/>
</dbReference>
<evidence type="ECO:0000256" key="7">
    <source>
        <dbReference type="ARBA" id="ARBA00031400"/>
    </source>
</evidence>
<feature type="transmembrane region" description="Helical" evidence="10">
    <location>
        <begin position="67"/>
        <end position="86"/>
    </location>
</feature>
<feature type="transmembrane region" description="Helical" evidence="10">
    <location>
        <begin position="98"/>
        <end position="115"/>
    </location>
</feature>
<dbReference type="PANTHER" id="PTHR11403">
    <property type="entry name" value="CYTOCHROME C OXIDASE SUBUNIT III"/>
    <property type="match status" value="1"/>
</dbReference>
<accession>A0A7I7YG37</accession>
<organism evidence="12 13">
    <name type="scientific">Mycobacterium conspicuum</name>
    <dbReference type="NCBI Taxonomy" id="44010"/>
    <lineage>
        <taxon>Bacteria</taxon>
        <taxon>Bacillati</taxon>
        <taxon>Actinomycetota</taxon>
        <taxon>Actinomycetes</taxon>
        <taxon>Mycobacteriales</taxon>
        <taxon>Mycobacteriaceae</taxon>
        <taxon>Mycobacterium</taxon>
    </lineage>
</organism>
<sequence length="196" mass="22104">MSETRQIELAASRRPIPYLPGDGAMWFFVLGDMIIFASYFVAFMIFRAREVNAFTAAQQNLYLDMGVVNTLLLLFSSWIAAQAVLAARAGDAERTTRLLTATATCGAIFIVLKLCEWWLEISAGHTFSGGTFMAFYYVLTGVHMLHVVMGLIILTVVVVYVRTNPIRSQVVEQATTYWHMVDLLWVIIFALLYVMR</sequence>
<evidence type="ECO:0000256" key="1">
    <source>
        <dbReference type="ARBA" id="ARBA00004141"/>
    </source>
</evidence>
<dbReference type="Gene3D" id="1.20.120.80">
    <property type="entry name" value="Cytochrome c oxidase, subunit III, four-helix bundle"/>
    <property type="match status" value="1"/>
</dbReference>
<dbReference type="GO" id="GO:0019646">
    <property type="term" value="P:aerobic electron transport chain"/>
    <property type="evidence" value="ECO:0007669"/>
    <property type="project" value="InterPro"/>
</dbReference>
<dbReference type="EMBL" id="AP022613">
    <property type="protein sequence ID" value="BBZ39953.1"/>
    <property type="molecule type" value="Genomic_DNA"/>
</dbReference>
<keyword evidence="6 10" id="KW-0472">Membrane</keyword>
<dbReference type="InterPro" id="IPR000298">
    <property type="entry name" value="Cyt_c_oxidase-like_su3"/>
</dbReference>
<evidence type="ECO:0000256" key="5">
    <source>
        <dbReference type="ARBA" id="ARBA00022989"/>
    </source>
</evidence>
<dbReference type="PANTHER" id="PTHR11403:SF6">
    <property type="entry name" value="NITRIC OXIDE REDUCTASE SUBUNIT E"/>
    <property type="match status" value="1"/>
</dbReference>
<evidence type="ECO:0000256" key="6">
    <source>
        <dbReference type="ARBA" id="ARBA00023136"/>
    </source>
</evidence>
<proteinExistence type="inferred from homology"/>
<reference evidence="12 13" key="1">
    <citation type="journal article" date="2019" name="Emerg. Microbes Infect.">
        <title>Comprehensive subspecies identification of 175 nontuberculous mycobacteria species based on 7547 genomic profiles.</title>
        <authorList>
            <person name="Matsumoto Y."/>
            <person name="Kinjo T."/>
            <person name="Motooka D."/>
            <person name="Nabeya D."/>
            <person name="Jung N."/>
            <person name="Uechi K."/>
            <person name="Horii T."/>
            <person name="Iida T."/>
            <person name="Fujita J."/>
            <person name="Nakamura S."/>
        </authorList>
    </citation>
    <scope>NUCLEOTIDE SEQUENCE [LARGE SCALE GENOMIC DNA]</scope>
    <source>
        <strain evidence="12 13">JCM 14738</strain>
    </source>
</reference>
<evidence type="ECO:0000313" key="12">
    <source>
        <dbReference type="EMBL" id="BBZ39953.1"/>
    </source>
</evidence>
<keyword evidence="4 9" id="KW-0812">Transmembrane</keyword>
<evidence type="ECO:0000256" key="8">
    <source>
        <dbReference type="ARBA" id="ARBA00047816"/>
    </source>
</evidence>
<feature type="transmembrane region" description="Helical" evidence="10">
    <location>
        <begin position="24"/>
        <end position="46"/>
    </location>
</feature>
<dbReference type="InterPro" id="IPR013833">
    <property type="entry name" value="Cyt_c_oxidase_su3_a-hlx"/>
</dbReference>
<dbReference type="GO" id="GO:0004129">
    <property type="term" value="F:cytochrome-c oxidase activity"/>
    <property type="evidence" value="ECO:0007669"/>
    <property type="project" value="UniProtKB-EC"/>
</dbReference>
<name>A0A7I7YG37_9MYCO</name>
<dbReference type="GO" id="GO:0005886">
    <property type="term" value="C:plasma membrane"/>
    <property type="evidence" value="ECO:0007669"/>
    <property type="project" value="UniProtKB-SubCell"/>
</dbReference>
<protein>
    <recommendedName>
        <fullName evidence="3">Probable cytochrome c oxidase subunit 3</fullName>
    </recommendedName>
    <alternativeName>
        <fullName evidence="7">Cytochrome aa3 subunit 3</fullName>
    </alternativeName>
</protein>
<evidence type="ECO:0000256" key="9">
    <source>
        <dbReference type="RuleBase" id="RU003376"/>
    </source>
</evidence>
<evidence type="ECO:0000256" key="3">
    <source>
        <dbReference type="ARBA" id="ARBA00022347"/>
    </source>
</evidence>
<evidence type="ECO:0000313" key="13">
    <source>
        <dbReference type="Proteomes" id="UP000467385"/>
    </source>
</evidence>
<evidence type="ECO:0000259" key="11">
    <source>
        <dbReference type="PROSITE" id="PS50253"/>
    </source>
</evidence>
<dbReference type="Proteomes" id="UP000467385">
    <property type="component" value="Chromosome"/>
</dbReference>
<comment type="subcellular location">
    <subcellularLocation>
        <location evidence="9">Cell membrane</location>
        <topology evidence="9">Multi-pass membrane protein</topology>
    </subcellularLocation>
    <subcellularLocation>
        <location evidence="1">Membrane</location>
        <topology evidence="1">Multi-pass membrane protein</topology>
    </subcellularLocation>
</comment>
<comment type="catalytic activity">
    <reaction evidence="8">
        <text>4 Fe(II)-[cytochrome c] + O2 + 8 H(+)(in) = 4 Fe(III)-[cytochrome c] + 2 H2O + 4 H(+)(out)</text>
        <dbReference type="Rhea" id="RHEA:11436"/>
        <dbReference type="Rhea" id="RHEA-COMP:10350"/>
        <dbReference type="Rhea" id="RHEA-COMP:14399"/>
        <dbReference type="ChEBI" id="CHEBI:15377"/>
        <dbReference type="ChEBI" id="CHEBI:15378"/>
        <dbReference type="ChEBI" id="CHEBI:15379"/>
        <dbReference type="ChEBI" id="CHEBI:29033"/>
        <dbReference type="ChEBI" id="CHEBI:29034"/>
        <dbReference type="EC" id="7.1.1.9"/>
    </reaction>
</comment>
<dbReference type="AlphaFoldDB" id="A0A7I7YG37"/>
<dbReference type="InterPro" id="IPR035973">
    <property type="entry name" value="Cyt_c_oxidase_su3-like_sf"/>
</dbReference>
<evidence type="ECO:0000256" key="2">
    <source>
        <dbReference type="ARBA" id="ARBA00010581"/>
    </source>
</evidence>
<feature type="transmembrane region" description="Helical" evidence="10">
    <location>
        <begin position="135"/>
        <end position="161"/>
    </location>
</feature>
<evidence type="ECO:0000256" key="4">
    <source>
        <dbReference type="ARBA" id="ARBA00022692"/>
    </source>
</evidence>
<dbReference type="PROSITE" id="PS50253">
    <property type="entry name" value="COX3"/>
    <property type="match status" value="1"/>
</dbReference>
<keyword evidence="5 10" id="KW-1133">Transmembrane helix</keyword>
<dbReference type="RefSeq" id="WP_308205857.1">
    <property type="nucleotide sequence ID" value="NZ_AP022613.1"/>
</dbReference>
<gene>
    <name evidence="12" type="ORF">MCNS_30160</name>
</gene>
<feature type="transmembrane region" description="Helical" evidence="10">
    <location>
        <begin position="176"/>
        <end position="195"/>
    </location>
</feature>
<dbReference type="InterPro" id="IPR024791">
    <property type="entry name" value="Cyt_c/ubiquinol_Oxase_su3"/>
</dbReference>